<accession>A0A3Q7J2G1</accession>
<dbReference type="Gramene" id="Solyc12g006610.2.1">
    <property type="protein sequence ID" value="Solyc12g006610.2.1"/>
    <property type="gene ID" value="Solyc12g006610.2"/>
</dbReference>
<keyword evidence="2" id="KW-1185">Reference proteome</keyword>
<reference evidence="1" key="1">
    <citation type="journal article" date="2012" name="Nature">
        <title>The tomato genome sequence provides insights into fleshy fruit evolution.</title>
        <authorList>
            <consortium name="Tomato Genome Consortium"/>
        </authorList>
    </citation>
    <scope>NUCLEOTIDE SEQUENCE [LARGE SCALE GENOMIC DNA]</scope>
    <source>
        <strain evidence="1">cv. Heinz 1706</strain>
    </source>
</reference>
<proteinExistence type="predicted"/>
<evidence type="ECO:0000313" key="1">
    <source>
        <dbReference type="EnsemblPlants" id="Solyc12g006610.2.1"/>
    </source>
</evidence>
<dbReference type="AlphaFoldDB" id="A0A3Q7J2G1"/>
<organism evidence="1">
    <name type="scientific">Solanum lycopersicum</name>
    <name type="common">Tomato</name>
    <name type="synonym">Lycopersicon esculentum</name>
    <dbReference type="NCBI Taxonomy" id="4081"/>
    <lineage>
        <taxon>Eukaryota</taxon>
        <taxon>Viridiplantae</taxon>
        <taxon>Streptophyta</taxon>
        <taxon>Embryophyta</taxon>
        <taxon>Tracheophyta</taxon>
        <taxon>Spermatophyta</taxon>
        <taxon>Magnoliopsida</taxon>
        <taxon>eudicotyledons</taxon>
        <taxon>Gunneridae</taxon>
        <taxon>Pentapetalae</taxon>
        <taxon>asterids</taxon>
        <taxon>lamiids</taxon>
        <taxon>Solanales</taxon>
        <taxon>Solanaceae</taxon>
        <taxon>Solanoideae</taxon>
        <taxon>Solaneae</taxon>
        <taxon>Solanum</taxon>
        <taxon>Solanum subgen. Lycopersicon</taxon>
    </lineage>
</organism>
<dbReference type="Proteomes" id="UP000004994">
    <property type="component" value="Chromosome 12"/>
</dbReference>
<reference evidence="1" key="2">
    <citation type="submission" date="2019-01" db="UniProtKB">
        <authorList>
            <consortium name="EnsemblPlants"/>
        </authorList>
    </citation>
    <scope>IDENTIFICATION</scope>
    <source>
        <strain evidence="1">cv. Heinz 1706</strain>
    </source>
</reference>
<dbReference type="EnsemblPlants" id="Solyc12g006610.2.1">
    <property type="protein sequence ID" value="Solyc12g006610.2.1"/>
    <property type="gene ID" value="Solyc12g006610.2"/>
</dbReference>
<dbReference type="PaxDb" id="4081-Solyc12g006610.1.1"/>
<sequence>MHNYASRAECYKCKTPMDSDFAFFLCNLDNQSMLFRPIKKALAMLLADSSKVSMGSSKSSTPVVSICLSSLVCNPFWYMHLIYF</sequence>
<evidence type="ECO:0000313" key="2">
    <source>
        <dbReference type="Proteomes" id="UP000004994"/>
    </source>
</evidence>
<dbReference type="InParanoid" id="A0A3Q7J2G1"/>
<protein>
    <submittedName>
        <fullName evidence="1">Uncharacterized protein</fullName>
    </submittedName>
</protein>
<name>A0A3Q7J2G1_SOLLC</name>